<sequence>MRLYQVVILLLSTAVSSRPTEPSMAPFTPLERESYEFLYDHGNKRPKVKACGTHIPAGDLHIPGLDEWERGARVACKKLFPEPSDTYYGFHRTIVNLWVYDSPVKVPYSYELWTPARNGPACRRGDLLCGFHA</sequence>
<feature type="chain" id="PRO_5025558447" evidence="1">
    <location>
        <begin position="18"/>
        <end position="133"/>
    </location>
</feature>
<name>A0A6A6V874_9PLEO</name>
<proteinExistence type="predicted"/>
<dbReference type="EMBL" id="MU006583">
    <property type="protein sequence ID" value="KAF2745347.1"/>
    <property type="molecule type" value="Genomic_DNA"/>
</dbReference>
<dbReference type="AlphaFoldDB" id="A0A6A6V874"/>
<organism evidence="2 3">
    <name type="scientific">Sporormia fimetaria CBS 119925</name>
    <dbReference type="NCBI Taxonomy" id="1340428"/>
    <lineage>
        <taxon>Eukaryota</taxon>
        <taxon>Fungi</taxon>
        <taxon>Dikarya</taxon>
        <taxon>Ascomycota</taxon>
        <taxon>Pezizomycotina</taxon>
        <taxon>Dothideomycetes</taxon>
        <taxon>Pleosporomycetidae</taxon>
        <taxon>Pleosporales</taxon>
        <taxon>Sporormiaceae</taxon>
        <taxon>Sporormia</taxon>
    </lineage>
</organism>
<evidence type="ECO:0000256" key="1">
    <source>
        <dbReference type="SAM" id="SignalP"/>
    </source>
</evidence>
<accession>A0A6A6V874</accession>
<keyword evidence="3" id="KW-1185">Reference proteome</keyword>
<protein>
    <submittedName>
        <fullName evidence="2">Uncharacterized protein</fullName>
    </submittedName>
</protein>
<evidence type="ECO:0000313" key="2">
    <source>
        <dbReference type="EMBL" id="KAF2745347.1"/>
    </source>
</evidence>
<dbReference type="Proteomes" id="UP000799440">
    <property type="component" value="Unassembled WGS sequence"/>
</dbReference>
<evidence type="ECO:0000313" key="3">
    <source>
        <dbReference type="Proteomes" id="UP000799440"/>
    </source>
</evidence>
<reference evidence="2" key="1">
    <citation type="journal article" date="2020" name="Stud. Mycol.">
        <title>101 Dothideomycetes genomes: a test case for predicting lifestyles and emergence of pathogens.</title>
        <authorList>
            <person name="Haridas S."/>
            <person name="Albert R."/>
            <person name="Binder M."/>
            <person name="Bloem J."/>
            <person name="Labutti K."/>
            <person name="Salamov A."/>
            <person name="Andreopoulos B."/>
            <person name="Baker S."/>
            <person name="Barry K."/>
            <person name="Bills G."/>
            <person name="Bluhm B."/>
            <person name="Cannon C."/>
            <person name="Castanera R."/>
            <person name="Culley D."/>
            <person name="Daum C."/>
            <person name="Ezra D."/>
            <person name="Gonzalez J."/>
            <person name="Henrissat B."/>
            <person name="Kuo A."/>
            <person name="Liang C."/>
            <person name="Lipzen A."/>
            <person name="Lutzoni F."/>
            <person name="Magnuson J."/>
            <person name="Mondo S."/>
            <person name="Nolan M."/>
            <person name="Ohm R."/>
            <person name="Pangilinan J."/>
            <person name="Park H.-J."/>
            <person name="Ramirez L."/>
            <person name="Alfaro M."/>
            <person name="Sun H."/>
            <person name="Tritt A."/>
            <person name="Yoshinaga Y."/>
            <person name="Zwiers L.-H."/>
            <person name="Turgeon B."/>
            <person name="Goodwin S."/>
            <person name="Spatafora J."/>
            <person name="Crous P."/>
            <person name="Grigoriev I."/>
        </authorList>
    </citation>
    <scope>NUCLEOTIDE SEQUENCE</scope>
    <source>
        <strain evidence="2">CBS 119925</strain>
    </source>
</reference>
<gene>
    <name evidence="2" type="ORF">M011DRAFT_145577</name>
</gene>
<keyword evidence="1" id="KW-0732">Signal</keyword>
<feature type="signal peptide" evidence="1">
    <location>
        <begin position="1"/>
        <end position="17"/>
    </location>
</feature>